<organism evidence="1 2">
    <name type="scientific">Heliocybe sulcata</name>
    <dbReference type="NCBI Taxonomy" id="5364"/>
    <lineage>
        <taxon>Eukaryota</taxon>
        <taxon>Fungi</taxon>
        <taxon>Dikarya</taxon>
        <taxon>Basidiomycota</taxon>
        <taxon>Agaricomycotina</taxon>
        <taxon>Agaricomycetes</taxon>
        <taxon>Gloeophyllales</taxon>
        <taxon>Gloeophyllaceae</taxon>
        <taxon>Heliocybe</taxon>
    </lineage>
</organism>
<keyword evidence="2" id="KW-1185">Reference proteome</keyword>
<proteinExistence type="predicted"/>
<evidence type="ECO:0000313" key="1">
    <source>
        <dbReference type="EMBL" id="TFK51020.1"/>
    </source>
</evidence>
<sequence>MLGCWPDFRSLLRSCSAAQWRYLAQSKYSRGHWVRCASNQSRSETFPGYRHCLMVLPPLRLVASQWLNVDPLARPHETRISLQGCGVSICIPRVPQSSGPAIGSTRAEAGPSCHCVLELSPNLSCTAIRSRLAEWNIQGSHFSNAGHATVMRCFIGRHTRKRTGGI</sequence>
<protein>
    <submittedName>
        <fullName evidence="1">Uncharacterized protein</fullName>
    </submittedName>
</protein>
<gene>
    <name evidence="1" type="ORF">OE88DRAFT_204378</name>
</gene>
<dbReference type="AlphaFoldDB" id="A0A5C3N0N1"/>
<reference evidence="1 2" key="1">
    <citation type="journal article" date="2019" name="Nat. Ecol. Evol.">
        <title>Megaphylogeny resolves global patterns of mushroom evolution.</title>
        <authorList>
            <person name="Varga T."/>
            <person name="Krizsan K."/>
            <person name="Foldi C."/>
            <person name="Dima B."/>
            <person name="Sanchez-Garcia M."/>
            <person name="Sanchez-Ramirez S."/>
            <person name="Szollosi G.J."/>
            <person name="Szarkandi J.G."/>
            <person name="Papp V."/>
            <person name="Albert L."/>
            <person name="Andreopoulos W."/>
            <person name="Angelini C."/>
            <person name="Antonin V."/>
            <person name="Barry K.W."/>
            <person name="Bougher N.L."/>
            <person name="Buchanan P."/>
            <person name="Buyck B."/>
            <person name="Bense V."/>
            <person name="Catcheside P."/>
            <person name="Chovatia M."/>
            <person name="Cooper J."/>
            <person name="Damon W."/>
            <person name="Desjardin D."/>
            <person name="Finy P."/>
            <person name="Geml J."/>
            <person name="Haridas S."/>
            <person name="Hughes K."/>
            <person name="Justo A."/>
            <person name="Karasinski D."/>
            <person name="Kautmanova I."/>
            <person name="Kiss B."/>
            <person name="Kocsube S."/>
            <person name="Kotiranta H."/>
            <person name="LaButti K.M."/>
            <person name="Lechner B.E."/>
            <person name="Liimatainen K."/>
            <person name="Lipzen A."/>
            <person name="Lukacs Z."/>
            <person name="Mihaltcheva S."/>
            <person name="Morgado L.N."/>
            <person name="Niskanen T."/>
            <person name="Noordeloos M.E."/>
            <person name="Ohm R.A."/>
            <person name="Ortiz-Santana B."/>
            <person name="Ovrebo C."/>
            <person name="Racz N."/>
            <person name="Riley R."/>
            <person name="Savchenko A."/>
            <person name="Shiryaev A."/>
            <person name="Soop K."/>
            <person name="Spirin V."/>
            <person name="Szebenyi C."/>
            <person name="Tomsovsky M."/>
            <person name="Tulloss R.E."/>
            <person name="Uehling J."/>
            <person name="Grigoriev I.V."/>
            <person name="Vagvolgyi C."/>
            <person name="Papp T."/>
            <person name="Martin F.M."/>
            <person name="Miettinen O."/>
            <person name="Hibbett D.S."/>
            <person name="Nagy L.G."/>
        </authorList>
    </citation>
    <scope>NUCLEOTIDE SEQUENCE [LARGE SCALE GENOMIC DNA]</scope>
    <source>
        <strain evidence="1 2">OMC1185</strain>
    </source>
</reference>
<accession>A0A5C3N0N1</accession>
<evidence type="ECO:0000313" key="2">
    <source>
        <dbReference type="Proteomes" id="UP000305948"/>
    </source>
</evidence>
<dbReference type="Proteomes" id="UP000305948">
    <property type="component" value="Unassembled WGS sequence"/>
</dbReference>
<dbReference type="EMBL" id="ML213512">
    <property type="protein sequence ID" value="TFK51020.1"/>
    <property type="molecule type" value="Genomic_DNA"/>
</dbReference>
<name>A0A5C3N0N1_9AGAM</name>